<dbReference type="EMBL" id="JAHXDN010000001">
    <property type="protein sequence ID" value="MBW4707096.1"/>
    <property type="molecule type" value="Genomic_DNA"/>
</dbReference>
<protein>
    <submittedName>
        <fullName evidence="1">Uncharacterized protein</fullName>
    </submittedName>
</protein>
<reference evidence="1" key="1">
    <citation type="submission" date="2021-07" db="EMBL/GenBank/DDBJ databases">
        <title>Roseobacter insulae sp. nov., isolated from a tidal flat.</title>
        <authorList>
            <person name="Park S."/>
            <person name="Yoon J.-H."/>
        </authorList>
    </citation>
    <scope>NUCLEOTIDE SEQUENCE</scope>
    <source>
        <strain evidence="1">YSTF-M11</strain>
    </source>
</reference>
<dbReference type="RefSeq" id="WP_219499553.1">
    <property type="nucleotide sequence ID" value="NZ_JAHXDN010000001.1"/>
</dbReference>
<evidence type="ECO:0000313" key="1">
    <source>
        <dbReference type="EMBL" id="MBW4707096.1"/>
    </source>
</evidence>
<dbReference type="AlphaFoldDB" id="A0A9X1FT69"/>
<evidence type="ECO:0000313" key="2">
    <source>
        <dbReference type="Proteomes" id="UP001138661"/>
    </source>
</evidence>
<dbReference type="Proteomes" id="UP001138661">
    <property type="component" value="Unassembled WGS sequence"/>
</dbReference>
<organism evidence="1 2">
    <name type="scientific">Roseobacter insulae</name>
    <dbReference type="NCBI Taxonomy" id="2859783"/>
    <lineage>
        <taxon>Bacteria</taxon>
        <taxon>Pseudomonadati</taxon>
        <taxon>Pseudomonadota</taxon>
        <taxon>Alphaproteobacteria</taxon>
        <taxon>Rhodobacterales</taxon>
        <taxon>Roseobacteraceae</taxon>
        <taxon>Roseobacter</taxon>
    </lineage>
</organism>
<keyword evidence="2" id="KW-1185">Reference proteome</keyword>
<proteinExistence type="predicted"/>
<sequence length="124" mass="13515">MKTVPAALAALFLCNCTPQNLYVAHESVVGLNAKVNQARQQGQLLFGYDRDFVTIIPTNVPVEGNEQETEAMALVHCTRLVADGIYLAEYRDFTATGKAADQIANDPARIRSATSCDQLAKENE</sequence>
<name>A0A9X1FT69_9RHOB</name>
<accession>A0A9X1FT69</accession>
<gene>
    <name evidence="1" type="ORF">KX928_04770</name>
</gene>
<comment type="caution">
    <text evidence="1">The sequence shown here is derived from an EMBL/GenBank/DDBJ whole genome shotgun (WGS) entry which is preliminary data.</text>
</comment>